<dbReference type="Proteomes" id="UP000887458">
    <property type="component" value="Unassembled WGS sequence"/>
</dbReference>
<keyword evidence="3" id="KW-1185">Reference proteome</keyword>
<evidence type="ECO:0000256" key="1">
    <source>
        <dbReference type="SAM" id="Phobius"/>
    </source>
</evidence>
<keyword evidence="1" id="KW-1133">Transmembrane helix</keyword>
<sequence length="60" mass="7462">MRQEKRKYNQIFLMIEFDLGSFNSFRIVIFIFLFSIYLIDHYYLRKILFNQCSSAYFSIE</sequence>
<reference evidence="2 3" key="2">
    <citation type="journal article" date="2022" name="Mol. Biol. Evol.">
        <title>Comparative Genomics Reveals Insights into the Divergent Evolution of Astigmatic Mites and Household Pest Adaptations.</title>
        <authorList>
            <person name="Xiong Q."/>
            <person name="Wan A.T."/>
            <person name="Liu X."/>
            <person name="Fung C.S."/>
            <person name="Xiao X."/>
            <person name="Malainual N."/>
            <person name="Hou J."/>
            <person name="Wang L."/>
            <person name="Wang M."/>
            <person name="Yang K.Y."/>
            <person name="Cui Y."/>
            <person name="Leung E.L."/>
            <person name="Nong W."/>
            <person name="Shin S.K."/>
            <person name="Au S.W."/>
            <person name="Jeong K.Y."/>
            <person name="Chew F.T."/>
            <person name="Hui J.H."/>
            <person name="Leung T.F."/>
            <person name="Tungtrongchitr A."/>
            <person name="Zhong N."/>
            <person name="Liu Z."/>
            <person name="Tsui S.K."/>
        </authorList>
    </citation>
    <scope>NUCLEOTIDE SEQUENCE [LARGE SCALE GENOMIC DNA]</scope>
    <source>
        <strain evidence="2">Derp</strain>
    </source>
</reference>
<keyword evidence="1" id="KW-0472">Membrane</keyword>
<protein>
    <submittedName>
        <fullName evidence="2">Uncharacterized protein</fullName>
    </submittedName>
</protein>
<comment type="caution">
    <text evidence="2">The sequence shown here is derived from an EMBL/GenBank/DDBJ whole genome shotgun (WGS) entry which is preliminary data.</text>
</comment>
<evidence type="ECO:0000313" key="3">
    <source>
        <dbReference type="Proteomes" id="UP000887458"/>
    </source>
</evidence>
<gene>
    <name evidence="2" type="ORF">DERP_008067</name>
</gene>
<accession>A0ABQ8JJR2</accession>
<dbReference type="EMBL" id="NJHN03000035">
    <property type="protein sequence ID" value="KAH9422804.1"/>
    <property type="molecule type" value="Genomic_DNA"/>
</dbReference>
<proteinExistence type="predicted"/>
<name>A0ABQ8JJR2_DERPT</name>
<feature type="transmembrane region" description="Helical" evidence="1">
    <location>
        <begin position="21"/>
        <end position="39"/>
    </location>
</feature>
<evidence type="ECO:0000313" key="2">
    <source>
        <dbReference type="EMBL" id="KAH9422804.1"/>
    </source>
</evidence>
<reference evidence="2 3" key="1">
    <citation type="journal article" date="2018" name="J. Allergy Clin. Immunol.">
        <title>High-quality assembly of Dermatophagoides pteronyssinus genome and transcriptome reveals a wide range of novel allergens.</title>
        <authorList>
            <person name="Liu X.Y."/>
            <person name="Yang K.Y."/>
            <person name="Wang M.Q."/>
            <person name="Kwok J.S."/>
            <person name="Zeng X."/>
            <person name="Yang Z."/>
            <person name="Xiao X.J."/>
            <person name="Lau C.P."/>
            <person name="Li Y."/>
            <person name="Huang Z.M."/>
            <person name="Ba J.G."/>
            <person name="Yim A.K."/>
            <person name="Ouyang C.Y."/>
            <person name="Ngai S.M."/>
            <person name="Chan T.F."/>
            <person name="Leung E.L."/>
            <person name="Liu L."/>
            <person name="Liu Z.G."/>
            <person name="Tsui S.K."/>
        </authorList>
    </citation>
    <scope>NUCLEOTIDE SEQUENCE [LARGE SCALE GENOMIC DNA]</scope>
    <source>
        <strain evidence="2">Derp</strain>
    </source>
</reference>
<keyword evidence="1" id="KW-0812">Transmembrane</keyword>
<organism evidence="2 3">
    <name type="scientific">Dermatophagoides pteronyssinus</name>
    <name type="common">European house dust mite</name>
    <dbReference type="NCBI Taxonomy" id="6956"/>
    <lineage>
        <taxon>Eukaryota</taxon>
        <taxon>Metazoa</taxon>
        <taxon>Ecdysozoa</taxon>
        <taxon>Arthropoda</taxon>
        <taxon>Chelicerata</taxon>
        <taxon>Arachnida</taxon>
        <taxon>Acari</taxon>
        <taxon>Acariformes</taxon>
        <taxon>Sarcoptiformes</taxon>
        <taxon>Astigmata</taxon>
        <taxon>Psoroptidia</taxon>
        <taxon>Analgoidea</taxon>
        <taxon>Pyroglyphidae</taxon>
        <taxon>Dermatophagoidinae</taxon>
        <taxon>Dermatophagoides</taxon>
    </lineage>
</organism>